<evidence type="ECO:0000256" key="6">
    <source>
        <dbReference type="ARBA" id="ARBA00023284"/>
    </source>
</evidence>
<dbReference type="Proteomes" id="UP000009080">
    <property type="component" value="Chromosome"/>
</dbReference>
<dbReference type="GO" id="GO:0051537">
    <property type="term" value="F:2 iron, 2 sulfur cluster binding"/>
    <property type="evidence" value="ECO:0007669"/>
    <property type="project" value="UniProtKB-KW"/>
</dbReference>
<dbReference type="EMBL" id="CP001614">
    <property type="protein sequence ID" value="ACR11118.1"/>
    <property type="molecule type" value="Genomic_DNA"/>
</dbReference>
<dbReference type="PANTHER" id="PTHR10293:SF72">
    <property type="entry name" value="MONOTHIOL GLUTAREDOXIN-S14, CHLOROPLASTIC"/>
    <property type="match status" value="1"/>
</dbReference>
<proteinExistence type="inferred from homology"/>
<dbReference type="PROSITE" id="PS51354">
    <property type="entry name" value="GLUTAREDOXIN_2"/>
    <property type="match status" value="1"/>
</dbReference>
<keyword evidence="6" id="KW-0676">Redox-active center</keyword>
<dbReference type="SUPFAM" id="SSF52833">
    <property type="entry name" value="Thioredoxin-like"/>
    <property type="match status" value="1"/>
</dbReference>
<feature type="binding site" evidence="8">
    <location>
        <position position="22"/>
    </location>
    <ligand>
        <name>glutathione</name>
        <dbReference type="ChEBI" id="CHEBI:57925"/>
    </ligand>
</feature>
<feature type="binding site" evidence="8">
    <location>
        <begin position="84"/>
        <end position="85"/>
    </location>
    <ligand>
        <name>glutathione</name>
        <dbReference type="ChEBI" id="CHEBI:57925"/>
    </ligand>
</feature>
<evidence type="ECO:0000256" key="5">
    <source>
        <dbReference type="ARBA" id="ARBA00023014"/>
    </source>
</evidence>
<dbReference type="PIRSF" id="PIRSF005894">
    <property type="entry name" value="Monothiol_GRX"/>
    <property type="match status" value="1"/>
</dbReference>
<dbReference type="OrthoDB" id="9804115at2"/>
<dbReference type="InterPro" id="IPR036249">
    <property type="entry name" value="Thioredoxin-like_sf"/>
</dbReference>
<dbReference type="GeneID" id="58409199"/>
<organism evidence="11 12">
    <name type="scientific">Teredinibacter turnerae (strain ATCC 39867 / T7901)</name>
    <dbReference type="NCBI Taxonomy" id="377629"/>
    <lineage>
        <taxon>Bacteria</taxon>
        <taxon>Pseudomonadati</taxon>
        <taxon>Pseudomonadota</taxon>
        <taxon>Gammaproteobacteria</taxon>
        <taxon>Cellvibrionales</taxon>
        <taxon>Cellvibrionaceae</taxon>
        <taxon>Teredinibacter</taxon>
    </lineage>
</organism>
<dbReference type="AlphaFoldDB" id="C5BT89"/>
<evidence type="ECO:0000256" key="3">
    <source>
        <dbReference type="ARBA" id="ARBA00022723"/>
    </source>
</evidence>
<evidence type="ECO:0000313" key="11">
    <source>
        <dbReference type="EMBL" id="ACR11118.1"/>
    </source>
</evidence>
<feature type="binding site" evidence="8">
    <location>
        <position position="59"/>
    </location>
    <ligand>
        <name>glutathione</name>
        <dbReference type="ChEBI" id="CHEBI:57925"/>
    </ligand>
</feature>
<keyword evidence="12" id="KW-1185">Reference proteome</keyword>
<dbReference type="KEGG" id="ttu:TERTU_1515"/>
<dbReference type="InterPro" id="IPR014434">
    <property type="entry name" value="Monothiol_GRX"/>
</dbReference>
<feature type="binding site" evidence="9">
    <location>
        <position position="30"/>
    </location>
    <ligand>
        <name>[2Fe-2S] cluster</name>
        <dbReference type="ChEBI" id="CHEBI:190135"/>
        <note>ligand shared between dimeric partners</note>
    </ligand>
</feature>
<dbReference type="STRING" id="377629.TERTU_1515"/>
<accession>C5BT89</accession>
<keyword evidence="3 9" id="KW-0479">Metal-binding</keyword>
<evidence type="ECO:0000313" key="12">
    <source>
        <dbReference type="Proteomes" id="UP000009080"/>
    </source>
</evidence>
<name>C5BT89_TERTT</name>
<dbReference type="HOGENOM" id="CLU_026126_2_1_6"/>
<dbReference type="CDD" id="cd03028">
    <property type="entry name" value="GRX_PICOT_like"/>
    <property type="match status" value="1"/>
</dbReference>
<evidence type="ECO:0000259" key="10">
    <source>
        <dbReference type="Pfam" id="PF00462"/>
    </source>
</evidence>
<dbReference type="NCBIfam" id="TIGR00365">
    <property type="entry name" value="Grx4 family monothiol glutaredoxin"/>
    <property type="match status" value="1"/>
</dbReference>
<keyword evidence="4 9" id="KW-0408">Iron</keyword>
<dbReference type="eggNOG" id="COG0278">
    <property type="taxonomic scope" value="Bacteria"/>
</dbReference>
<evidence type="ECO:0000256" key="9">
    <source>
        <dbReference type="PIRSR" id="PIRSR005894-2"/>
    </source>
</evidence>
<evidence type="ECO:0000256" key="7">
    <source>
        <dbReference type="PIRNR" id="PIRNR005894"/>
    </source>
</evidence>
<sequence length="108" mass="11876">MATTEEKIREQISSNSILLYMKGTPEAPECGFSGATVTALKKTGHDFAYVNVLANPFIRERLPKVSNWPTFPQLFVKGELVGGCDIVLQMVEDGSLDLLLDEVEEKAS</sequence>
<dbReference type="RefSeq" id="WP_015817230.1">
    <property type="nucleotide sequence ID" value="NC_012997.1"/>
</dbReference>
<dbReference type="Pfam" id="PF00462">
    <property type="entry name" value="Glutaredoxin"/>
    <property type="match status" value="1"/>
</dbReference>
<dbReference type="InterPro" id="IPR002109">
    <property type="entry name" value="Glutaredoxin"/>
</dbReference>
<dbReference type="PANTHER" id="PTHR10293">
    <property type="entry name" value="GLUTAREDOXIN FAMILY MEMBER"/>
    <property type="match status" value="1"/>
</dbReference>
<dbReference type="InterPro" id="IPR004480">
    <property type="entry name" value="Monothiol_GRX-rel"/>
</dbReference>
<evidence type="ECO:0000256" key="8">
    <source>
        <dbReference type="PIRSR" id="PIRSR005894-1"/>
    </source>
</evidence>
<evidence type="ECO:0000256" key="1">
    <source>
        <dbReference type="ARBA" id="ARBA00009630"/>
    </source>
</evidence>
<dbReference type="GO" id="GO:0015036">
    <property type="term" value="F:disulfide oxidoreductase activity"/>
    <property type="evidence" value="ECO:0007669"/>
    <property type="project" value="InterPro"/>
</dbReference>
<protein>
    <recommendedName>
        <fullName evidence="7">Glutaredoxin</fullName>
    </recommendedName>
</protein>
<evidence type="ECO:0000256" key="2">
    <source>
        <dbReference type="ARBA" id="ARBA00022714"/>
    </source>
</evidence>
<feature type="binding site" evidence="8">
    <location>
        <position position="71"/>
    </location>
    <ligand>
        <name>glutathione</name>
        <dbReference type="ChEBI" id="CHEBI:57925"/>
    </ligand>
</feature>
<evidence type="ECO:0000256" key="4">
    <source>
        <dbReference type="ARBA" id="ARBA00023004"/>
    </source>
</evidence>
<dbReference type="InterPro" id="IPR033658">
    <property type="entry name" value="GRX_PICOT-like"/>
</dbReference>
<comment type="similarity">
    <text evidence="1 7">Belongs to the glutaredoxin family. Monothiol subfamily.</text>
</comment>
<keyword evidence="5 9" id="KW-0411">Iron-sulfur</keyword>
<keyword evidence="2 9" id="KW-0001">2Fe-2S</keyword>
<gene>
    <name evidence="11" type="ordered locus">TERTU_1515</name>
</gene>
<dbReference type="Gene3D" id="3.40.30.10">
    <property type="entry name" value="Glutaredoxin"/>
    <property type="match status" value="1"/>
</dbReference>
<feature type="domain" description="Glutaredoxin" evidence="10">
    <location>
        <begin position="17"/>
        <end position="81"/>
    </location>
</feature>
<dbReference type="GO" id="GO:0046872">
    <property type="term" value="F:metal ion binding"/>
    <property type="evidence" value="ECO:0007669"/>
    <property type="project" value="UniProtKB-KW"/>
</dbReference>
<reference evidence="11 12" key="1">
    <citation type="journal article" date="2009" name="PLoS ONE">
        <title>The complete genome of Teredinibacter turnerae T7901: an intracellular endosymbiont of marine wood-boring bivalves (shipworms).</title>
        <authorList>
            <person name="Yang J.C."/>
            <person name="Madupu R."/>
            <person name="Durkin A.S."/>
            <person name="Ekborg N.A."/>
            <person name="Pedamallu C.S."/>
            <person name="Hostetler J.B."/>
            <person name="Radune D."/>
            <person name="Toms B.S."/>
            <person name="Henrissat B."/>
            <person name="Coutinho P.M."/>
            <person name="Schwarz S."/>
            <person name="Field L."/>
            <person name="Trindade-Silva A.E."/>
            <person name="Soares C.A.G."/>
            <person name="Elshahawi S."/>
            <person name="Hanora A."/>
            <person name="Schmidt E.W."/>
            <person name="Haygood M.G."/>
            <person name="Posfai J."/>
            <person name="Benner J."/>
            <person name="Madinger C."/>
            <person name="Nove J."/>
            <person name="Anton B."/>
            <person name="Chaudhary K."/>
            <person name="Foster J."/>
            <person name="Holman A."/>
            <person name="Kumar S."/>
            <person name="Lessard P.A."/>
            <person name="Luyten Y.A."/>
            <person name="Slatko B."/>
            <person name="Wood N."/>
            <person name="Wu B."/>
            <person name="Teplitski M."/>
            <person name="Mougous J.D."/>
            <person name="Ward N."/>
            <person name="Eisen J.A."/>
            <person name="Badger J.H."/>
            <person name="Distel D.L."/>
        </authorList>
    </citation>
    <scope>NUCLEOTIDE SEQUENCE [LARGE SCALE GENOMIC DNA]</scope>
    <source>
        <strain evidence="12">ATCC 39867 / T7901</strain>
    </source>
</reference>